<dbReference type="EMBL" id="AZMM01015904">
    <property type="protein sequence ID" value="ETJ29569.1"/>
    <property type="molecule type" value="Genomic_DNA"/>
</dbReference>
<dbReference type="InterPro" id="IPR028082">
    <property type="entry name" value="Peripla_BP_I"/>
</dbReference>
<accession>W1XL60</accession>
<gene>
    <name evidence="3" type="ORF">Q604_UNBC15904G0001</name>
</gene>
<dbReference type="AlphaFoldDB" id="W1XL60"/>
<dbReference type="PANTHER" id="PTHR30483">
    <property type="entry name" value="LEUCINE-SPECIFIC-BINDING PROTEIN"/>
    <property type="match status" value="1"/>
</dbReference>
<protein>
    <submittedName>
        <fullName evidence="3">Extracellular ligand-binding receptor</fullName>
    </submittedName>
</protein>
<organism evidence="3">
    <name type="scientific">human gut metagenome</name>
    <dbReference type="NCBI Taxonomy" id="408170"/>
    <lineage>
        <taxon>unclassified sequences</taxon>
        <taxon>metagenomes</taxon>
        <taxon>organismal metagenomes</taxon>
    </lineage>
</organism>
<feature type="non-terminal residue" evidence="3">
    <location>
        <position position="1"/>
    </location>
</feature>
<name>W1XL60_9ZZZZ</name>
<dbReference type="Gene3D" id="3.40.50.2300">
    <property type="match status" value="2"/>
</dbReference>
<dbReference type="Pfam" id="PF13458">
    <property type="entry name" value="Peripla_BP_6"/>
    <property type="match status" value="1"/>
</dbReference>
<reference evidence="3" key="1">
    <citation type="submission" date="2013-12" db="EMBL/GenBank/DDBJ databases">
        <title>A Varibaculum cambriense genome reconstructed from a premature infant gut community with otherwise low bacterial novelty that shifts toward anaerobic metabolism during the third week of life.</title>
        <authorList>
            <person name="Brown C.T."/>
            <person name="Sharon I."/>
            <person name="Thomas B.C."/>
            <person name="Castelle C.J."/>
            <person name="Morowitz M.J."/>
            <person name="Banfield J.F."/>
        </authorList>
    </citation>
    <scope>NUCLEOTIDE SEQUENCE</scope>
</reference>
<dbReference type="InterPro" id="IPR051010">
    <property type="entry name" value="BCAA_transport"/>
</dbReference>
<evidence type="ECO:0000313" key="3">
    <source>
        <dbReference type="EMBL" id="ETJ29569.1"/>
    </source>
</evidence>
<feature type="non-terminal residue" evidence="3">
    <location>
        <position position="120"/>
    </location>
</feature>
<sequence>DVIVVASLYQEGALIMKKMREMGMNQPVVGSNGFNSPEFIKIAGAAADGVIVGTPWFPNKDDQKVKDFRKAYKDKYGKEPDQFAAQAYDAVYLYEAALKKAGSTTDREKFREALKNIADF</sequence>
<keyword evidence="3" id="KW-0675">Receptor</keyword>
<comment type="caution">
    <text evidence="3">The sequence shown here is derived from an EMBL/GenBank/DDBJ whole genome shotgun (WGS) entry which is preliminary data.</text>
</comment>
<evidence type="ECO:0000259" key="2">
    <source>
        <dbReference type="Pfam" id="PF13458"/>
    </source>
</evidence>
<dbReference type="PANTHER" id="PTHR30483:SF6">
    <property type="entry name" value="PERIPLASMIC BINDING PROTEIN OF ABC TRANSPORTER FOR NATURAL AMINO ACIDS"/>
    <property type="match status" value="1"/>
</dbReference>
<dbReference type="InterPro" id="IPR028081">
    <property type="entry name" value="Leu-bd"/>
</dbReference>
<dbReference type="SUPFAM" id="SSF53822">
    <property type="entry name" value="Periplasmic binding protein-like I"/>
    <property type="match status" value="1"/>
</dbReference>
<evidence type="ECO:0000256" key="1">
    <source>
        <dbReference type="ARBA" id="ARBA00022729"/>
    </source>
</evidence>
<feature type="domain" description="Leucine-binding protein" evidence="2">
    <location>
        <begin position="1"/>
        <end position="117"/>
    </location>
</feature>
<proteinExistence type="predicted"/>
<keyword evidence="1" id="KW-0732">Signal</keyword>